<sequence>MWIRTIQSFAPCALAFHLTWLSVSHVLLLHSLFPLQLLSLFLLSFFSSFLFLFSFCPHQCCSVTNRRALSVWILCRPFAFPPPSSQAFSFFLSGELRSSLGAVSVVGCWFRILCRSPEFSSSSFAMTIEPLRVSEVHNSLPRWTFVIQVIEASHLKTTYADHASRMYRRFVFADSHGVKVSAVAFDDNVARIIELKEDDEDLRSWYWNPPERVVGIISISEWIP</sequence>
<accession>A0ABM4VHM6</accession>
<feature type="transmembrane region" description="Helical" evidence="1">
    <location>
        <begin position="35"/>
        <end position="55"/>
    </location>
</feature>
<proteinExistence type="predicted"/>
<dbReference type="GeneID" id="140013594"/>
<evidence type="ECO:0000313" key="3">
    <source>
        <dbReference type="RefSeq" id="XP_071919041.1"/>
    </source>
</evidence>
<keyword evidence="1" id="KW-1133">Transmembrane helix</keyword>
<feature type="transmembrane region" description="Helical" evidence="1">
    <location>
        <begin position="6"/>
        <end position="28"/>
    </location>
</feature>
<dbReference type="InterPro" id="IPR012340">
    <property type="entry name" value="NA-bd_OB-fold"/>
</dbReference>
<dbReference type="Gene3D" id="2.40.50.140">
    <property type="entry name" value="Nucleic acid-binding proteins"/>
    <property type="match status" value="1"/>
</dbReference>
<dbReference type="RefSeq" id="XP_071919041.1">
    <property type="nucleotide sequence ID" value="XM_072062940.1"/>
</dbReference>
<keyword evidence="1" id="KW-0812">Transmembrane</keyword>
<organism evidence="2 3">
    <name type="scientific">Coffea arabica</name>
    <name type="common">Arabian coffee</name>
    <dbReference type="NCBI Taxonomy" id="13443"/>
    <lineage>
        <taxon>Eukaryota</taxon>
        <taxon>Viridiplantae</taxon>
        <taxon>Streptophyta</taxon>
        <taxon>Embryophyta</taxon>
        <taxon>Tracheophyta</taxon>
        <taxon>Spermatophyta</taxon>
        <taxon>Magnoliopsida</taxon>
        <taxon>eudicotyledons</taxon>
        <taxon>Gunneridae</taxon>
        <taxon>Pentapetalae</taxon>
        <taxon>asterids</taxon>
        <taxon>lamiids</taxon>
        <taxon>Gentianales</taxon>
        <taxon>Rubiaceae</taxon>
        <taxon>Ixoroideae</taxon>
        <taxon>Gardenieae complex</taxon>
        <taxon>Bertiereae - Coffeeae clade</taxon>
        <taxon>Coffeeae</taxon>
        <taxon>Coffea</taxon>
    </lineage>
</organism>
<evidence type="ECO:0000256" key="1">
    <source>
        <dbReference type="SAM" id="Phobius"/>
    </source>
</evidence>
<dbReference type="Proteomes" id="UP001652660">
    <property type="component" value="Chromosome 8c"/>
</dbReference>
<keyword evidence="2" id="KW-1185">Reference proteome</keyword>
<reference evidence="3" key="1">
    <citation type="submission" date="2025-08" db="UniProtKB">
        <authorList>
            <consortium name="RefSeq"/>
        </authorList>
    </citation>
    <scope>IDENTIFICATION</scope>
    <source>
        <tissue evidence="3">Leaves</tissue>
    </source>
</reference>
<name>A0ABM4VHM6_COFAR</name>
<evidence type="ECO:0000313" key="2">
    <source>
        <dbReference type="Proteomes" id="UP001652660"/>
    </source>
</evidence>
<evidence type="ECO:0008006" key="4">
    <source>
        <dbReference type="Google" id="ProtNLM"/>
    </source>
</evidence>
<keyword evidence="1" id="KW-0472">Membrane</keyword>
<gene>
    <name evidence="3" type="primary">LOC140013594</name>
</gene>
<protein>
    <recommendedName>
        <fullName evidence="4">Replication protein A 70 kDa DNA-binding subunit B-like</fullName>
    </recommendedName>
</protein>